<keyword evidence="3" id="KW-1185">Reference proteome</keyword>
<feature type="region of interest" description="Disordered" evidence="1">
    <location>
        <begin position="1"/>
        <end position="21"/>
    </location>
</feature>
<feature type="compositionally biased region" description="Acidic residues" evidence="1">
    <location>
        <begin position="1"/>
        <end position="13"/>
    </location>
</feature>
<dbReference type="RefSeq" id="WP_201858233.1">
    <property type="nucleotide sequence ID" value="NZ_JAERRG010000052.1"/>
</dbReference>
<evidence type="ECO:0000256" key="1">
    <source>
        <dbReference type="SAM" id="MobiDB-lite"/>
    </source>
</evidence>
<comment type="caution">
    <text evidence="2">The sequence shown here is derived from an EMBL/GenBank/DDBJ whole genome shotgun (WGS) entry which is preliminary data.</text>
</comment>
<sequence length="63" mass="6730">MADLEEPDAEEFGQLDGVNGPDHARQLFAAVEAGGLLDYRGCEACPAACLCPRSQEHRGSEEP</sequence>
<dbReference type="EMBL" id="JAERRG010000052">
    <property type="protein sequence ID" value="MBL1120473.1"/>
    <property type="molecule type" value="Genomic_DNA"/>
</dbReference>
<evidence type="ECO:0000313" key="3">
    <source>
        <dbReference type="Proteomes" id="UP000621510"/>
    </source>
</evidence>
<organism evidence="2 3">
    <name type="scientific">Streptomyces endocoffeicus</name>
    <dbReference type="NCBI Taxonomy" id="2898945"/>
    <lineage>
        <taxon>Bacteria</taxon>
        <taxon>Bacillati</taxon>
        <taxon>Actinomycetota</taxon>
        <taxon>Actinomycetes</taxon>
        <taxon>Kitasatosporales</taxon>
        <taxon>Streptomycetaceae</taxon>
        <taxon>Streptomyces</taxon>
    </lineage>
</organism>
<name>A0ABS1Q724_9ACTN</name>
<accession>A0ABS1Q724</accession>
<evidence type="ECO:0000313" key="2">
    <source>
        <dbReference type="EMBL" id="MBL1120473.1"/>
    </source>
</evidence>
<protein>
    <submittedName>
        <fullName evidence="2">Uncharacterized protein</fullName>
    </submittedName>
</protein>
<reference evidence="2 3" key="1">
    <citation type="submission" date="2021-01" db="EMBL/GenBank/DDBJ databases">
        <title>WGS of actinomycetes isolated from Thailand.</title>
        <authorList>
            <person name="Thawai C."/>
        </authorList>
    </citation>
    <scope>NUCLEOTIDE SEQUENCE [LARGE SCALE GENOMIC DNA]</scope>
    <source>
        <strain evidence="2 3">CA3R110</strain>
    </source>
</reference>
<dbReference type="Proteomes" id="UP000621510">
    <property type="component" value="Unassembled WGS sequence"/>
</dbReference>
<gene>
    <name evidence="2" type="ORF">JK364_50515</name>
</gene>
<proteinExistence type="predicted"/>